<keyword evidence="2" id="KW-1133">Transmembrane helix</keyword>
<accession>A0A1H9SW10</accession>
<feature type="compositionally biased region" description="Basic residues" evidence="1">
    <location>
        <begin position="161"/>
        <end position="171"/>
    </location>
</feature>
<evidence type="ECO:0000256" key="1">
    <source>
        <dbReference type="SAM" id="MobiDB-lite"/>
    </source>
</evidence>
<dbReference type="RefSeq" id="WP_091459405.1">
    <property type="nucleotide sequence ID" value="NZ_FOGD01000025.1"/>
</dbReference>
<evidence type="ECO:0008006" key="5">
    <source>
        <dbReference type="Google" id="ProtNLM"/>
    </source>
</evidence>
<evidence type="ECO:0000256" key="2">
    <source>
        <dbReference type="SAM" id="Phobius"/>
    </source>
</evidence>
<sequence length="171" mass="18555">MNLIFLIAALGVSLVAAYMVNDWASTHGLAILVGDTWAMQAKGWPAVWPTISVGLLVGTVLGITIGTVLSGRLAQALEAQKDEATEKAQKALSKQRQELAAKSARIDAEIKNAIAIATANSQEWVETHRLEAESNRIKALQLERKIDTLEKRMKGSQQKAARLKKAQLKSV</sequence>
<gene>
    <name evidence="3" type="ORF">SAMN02982919_03237</name>
</gene>
<organism evidence="3 4">
    <name type="scientific">Giesbergeria anulus</name>
    <dbReference type="NCBI Taxonomy" id="180197"/>
    <lineage>
        <taxon>Bacteria</taxon>
        <taxon>Pseudomonadati</taxon>
        <taxon>Pseudomonadota</taxon>
        <taxon>Betaproteobacteria</taxon>
        <taxon>Burkholderiales</taxon>
        <taxon>Comamonadaceae</taxon>
        <taxon>Giesbergeria</taxon>
    </lineage>
</organism>
<dbReference type="Proteomes" id="UP000199766">
    <property type="component" value="Unassembled WGS sequence"/>
</dbReference>
<name>A0A1H9SW10_9BURK</name>
<dbReference type="EMBL" id="FOGD01000025">
    <property type="protein sequence ID" value="SER89027.1"/>
    <property type="molecule type" value="Genomic_DNA"/>
</dbReference>
<dbReference type="AlphaFoldDB" id="A0A1H9SW10"/>
<feature type="region of interest" description="Disordered" evidence="1">
    <location>
        <begin position="151"/>
        <end position="171"/>
    </location>
</feature>
<keyword evidence="2" id="KW-0812">Transmembrane</keyword>
<protein>
    <recommendedName>
        <fullName evidence="5">Lipopolysaccharide assembly protein A domain-containing protein</fullName>
    </recommendedName>
</protein>
<evidence type="ECO:0000313" key="3">
    <source>
        <dbReference type="EMBL" id="SER89027.1"/>
    </source>
</evidence>
<keyword evidence="2" id="KW-0472">Membrane</keyword>
<proteinExistence type="predicted"/>
<feature type="transmembrane region" description="Helical" evidence="2">
    <location>
        <begin position="46"/>
        <end position="69"/>
    </location>
</feature>
<keyword evidence="4" id="KW-1185">Reference proteome</keyword>
<evidence type="ECO:0000313" key="4">
    <source>
        <dbReference type="Proteomes" id="UP000199766"/>
    </source>
</evidence>
<reference evidence="3 4" key="1">
    <citation type="submission" date="2016-10" db="EMBL/GenBank/DDBJ databases">
        <authorList>
            <person name="de Groot N.N."/>
        </authorList>
    </citation>
    <scope>NUCLEOTIDE SEQUENCE [LARGE SCALE GENOMIC DNA]</scope>
    <source>
        <strain evidence="3 4">ATCC 35958</strain>
    </source>
</reference>
<dbReference type="STRING" id="180197.SAMN02982919_03237"/>